<name>A0A4R6IEG6_9SPHI</name>
<evidence type="ECO:0008006" key="4">
    <source>
        <dbReference type="Google" id="ProtNLM"/>
    </source>
</evidence>
<dbReference type="InterPro" id="IPR046732">
    <property type="entry name" value="DUF6624"/>
</dbReference>
<gene>
    <name evidence="2" type="ORF">CLV32_4545</name>
</gene>
<dbReference type="EMBL" id="SNWM01000007">
    <property type="protein sequence ID" value="TDO19305.1"/>
    <property type="molecule type" value="Genomic_DNA"/>
</dbReference>
<reference evidence="2 3" key="1">
    <citation type="submission" date="2019-03" db="EMBL/GenBank/DDBJ databases">
        <title>Genomic Encyclopedia of Archaeal and Bacterial Type Strains, Phase II (KMG-II): from individual species to whole genera.</title>
        <authorList>
            <person name="Goeker M."/>
        </authorList>
    </citation>
    <scope>NUCLEOTIDE SEQUENCE [LARGE SCALE GENOMIC DNA]</scope>
    <source>
        <strain evidence="2 3">DSM 19034</strain>
    </source>
</reference>
<dbReference type="OrthoDB" id="2989458at2"/>
<feature type="chain" id="PRO_5020263861" description="DUF4919 domain-containing protein" evidence="1">
    <location>
        <begin position="20"/>
        <end position="218"/>
    </location>
</feature>
<proteinExistence type="predicted"/>
<evidence type="ECO:0000313" key="2">
    <source>
        <dbReference type="EMBL" id="TDO19305.1"/>
    </source>
</evidence>
<dbReference type="RefSeq" id="WP_133559142.1">
    <property type="nucleotide sequence ID" value="NZ_SNWM01000007.1"/>
</dbReference>
<keyword evidence="1" id="KW-0732">Signal</keyword>
<protein>
    <recommendedName>
        <fullName evidence="4">DUF4919 domain-containing protein</fullName>
    </recommendedName>
</protein>
<evidence type="ECO:0000313" key="3">
    <source>
        <dbReference type="Proteomes" id="UP000295499"/>
    </source>
</evidence>
<accession>A0A4R6IEG6</accession>
<dbReference type="Pfam" id="PF20329">
    <property type="entry name" value="DUF6624"/>
    <property type="match status" value="1"/>
</dbReference>
<keyword evidence="3" id="KW-1185">Reference proteome</keyword>
<sequence>MRYFFTLFLCITLLCTARAQQKYLPALKKRLDSILHEDQKFREYFANGIDKAKRDSLIIVYQLDSTNFFNGLNKLMIEADTSNTRLIQQIMLKYGYPGKTLVGKESSSVAWSVLQHSNQIASYLTLVQEAARKGEVEKKYAALMEDRVLMYSGKPQIYGTQGSYRKLKNGKSEMIIFPIQDPAGVNKRRRKMGFDTTVEANAKSLGITYREIKMEELL</sequence>
<dbReference type="AlphaFoldDB" id="A0A4R6IEG6"/>
<feature type="signal peptide" evidence="1">
    <location>
        <begin position="1"/>
        <end position="19"/>
    </location>
</feature>
<evidence type="ECO:0000256" key="1">
    <source>
        <dbReference type="SAM" id="SignalP"/>
    </source>
</evidence>
<dbReference type="Proteomes" id="UP000295499">
    <property type="component" value="Unassembled WGS sequence"/>
</dbReference>
<comment type="caution">
    <text evidence="2">The sequence shown here is derived from an EMBL/GenBank/DDBJ whole genome shotgun (WGS) entry which is preliminary data.</text>
</comment>
<organism evidence="2 3">
    <name type="scientific">Pedobacter duraquae</name>
    <dbReference type="NCBI Taxonomy" id="425511"/>
    <lineage>
        <taxon>Bacteria</taxon>
        <taxon>Pseudomonadati</taxon>
        <taxon>Bacteroidota</taxon>
        <taxon>Sphingobacteriia</taxon>
        <taxon>Sphingobacteriales</taxon>
        <taxon>Sphingobacteriaceae</taxon>
        <taxon>Pedobacter</taxon>
    </lineage>
</organism>